<dbReference type="EMBL" id="HF935204">
    <property type="protein sequence ID" value="CCX04458.1"/>
    <property type="molecule type" value="Genomic_DNA"/>
</dbReference>
<dbReference type="GO" id="GO:0000978">
    <property type="term" value="F:RNA polymerase II cis-regulatory region sequence-specific DNA binding"/>
    <property type="evidence" value="ECO:0007669"/>
    <property type="project" value="TreeGrafter"/>
</dbReference>
<dbReference type="GO" id="GO:0008270">
    <property type="term" value="F:zinc ion binding"/>
    <property type="evidence" value="ECO:0007669"/>
    <property type="project" value="InterPro"/>
</dbReference>
<dbReference type="OrthoDB" id="4337792at2759"/>
<gene>
    <name evidence="9" type="ORF">PCON_02296</name>
</gene>
<keyword evidence="6" id="KW-0539">Nucleus</keyword>
<sequence length="822" mass="93456">MIPGPAKLNRVISETGPKVSLLLSRNLGRVKRVPTQPIHHNTAEHIPKMSGEDEIHSPSEAAAGPPPPPPPPPPPAPAQQPPPKQEQRQSTTPSSLDACEVIPKPESSPSNPTPSGQKRRRFPVSCFECRRRKLKCDREQPCQRCRGSRRECIYANESPAAKVPKISEHQNAPRLYREFLESTGRYERPPNNAYAITETKVPTTPPIQQHAFDRQDRYEPMTKNFGQITSNERVEPPVQQVQQYPQQLPQIQYVSQGAHDYLKNSPSHVTSIEQHQVPISRLLSAPGDNGPRSMLDKSSNKQNNYTSQQRPPGYVHNFKGKPFTRGKNARVRYFGRSHVSSLLTQFDGLKPFVQEALPFNPAVPQLRREFQVWKERMKDKEEHEDIECNPNLLENIPNNSNEVENLVKAYMNNFESTHRIIHIPSFWKEYSDFWRNDKEKAAPEFVAQLLLMMACGLLFNSQPPSALPPSINRDAVVRRQTAVRWVHSVERWLCHRQRGDLTLIRIHCLLILAKRVNSIDEFDLWTQVGTLVRLAMTMGLHRDPSQLQKISVFHAECRRRLWATILELDLQASMERGMPMNISPNDHDCKPPLCINDWDVLESTPEAPPSRPGSFTETSFQCALLASLPTRIEIAKVINTISSDPPYEEILRLDKELTTHLVSLPGHLKIESTNKAHLEAGLSLPKQMLDLHLRRFLLLLHIPFSIAAEAIDGGDPRYSYSRHVCLENASVLLSHYKAFPDTSDLRCLLFAAEHAQAALTICHELFIGRPTAGLGFAKELYALYKDNYLALVDATLGLFEKRISMLGKGLKDYFFWLWWGCL</sequence>
<evidence type="ECO:0000256" key="7">
    <source>
        <dbReference type="SAM" id="MobiDB-lite"/>
    </source>
</evidence>
<evidence type="ECO:0000313" key="10">
    <source>
        <dbReference type="Proteomes" id="UP000018144"/>
    </source>
</evidence>
<dbReference type="InterPro" id="IPR036864">
    <property type="entry name" value="Zn2-C6_fun-type_DNA-bd_sf"/>
</dbReference>
<dbReference type="PROSITE" id="PS50048">
    <property type="entry name" value="ZN2_CY6_FUNGAL_2"/>
    <property type="match status" value="1"/>
</dbReference>
<protein>
    <submittedName>
        <fullName evidence="9">Similar to Activator of stress genes 1 acc. no. P40467</fullName>
    </submittedName>
</protein>
<feature type="compositionally biased region" description="Pro residues" evidence="7">
    <location>
        <begin position="64"/>
        <end position="84"/>
    </location>
</feature>
<dbReference type="Gene3D" id="4.10.240.10">
    <property type="entry name" value="Zn(2)-C6 fungal-type DNA-binding domain"/>
    <property type="match status" value="1"/>
</dbReference>
<dbReference type="OMA" id="DLDECDC"/>
<dbReference type="InterPro" id="IPR051430">
    <property type="entry name" value="Fungal_TF_Env_Response"/>
</dbReference>
<keyword evidence="3" id="KW-0805">Transcription regulation</keyword>
<dbReference type="GO" id="GO:0001228">
    <property type="term" value="F:DNA-binding transcription activator activity, RNA polymerase II-specific"/>
    <property type="evidence" value="ECO:0007669"/>
    <property type="project" value="TreeGrafter"/>
</dbReference>
<feature type="compositionally biased region" description="Basic and acidic residues" evidence="7">
    <location>
        <begin position="41"/>
        <end position="57"/>
    </location>
</feature>
<feature type="region of interest" description="Disordered" evidence="7">
    <location>
        <begin position="284"/>
        <end position="321"/>
    </location>
</feature>
<name>U4KTU9_PYROM</name>
<keyword evidence="5" id="KW-0804">Transcription</keyword>
<evidence type="ECO:0000313" key="9">
    <source>
        <dbReference type="EMBL" id="CCX04458.1"/>
    </source>
</evidence>
<dbReference type="STRING" id="1076935.U4KTU9"/>
<dbReference type="PROSITE" id="PS00463">
    <property type="entry name" value="ZN2_CY6_FUNGAL_1"/>
    <property type="match status" value="1"/>
</dbReference>
<evidence type="ECO:0000256" key="6">
    <source>
        <dbReference type="ARBA" id="ARBA00023242"/>
    </source>
</evidence>
<dbReference type="AlphaFoldDB" id="U4KTU9"/>
<dbReference type="Proteomes" id="UP000018144">
    <property type="component" value="Unassembled WGS sequence"/>
</dbReference>
<feature type="compositionally biased region" description="Polar residues" evidence="7">
    <location>
        <begin position="300"/>
        <end position="310"/>
    </location>
</feature>
<keyword evidence="10" id="KW-1185">Reference proteome</keyword>
<dbReference type="CDD" id="cd00067">
    <property type="entry name" value="GAL4"/>
    <property type="match status" value="1"/>
</dbReference>
<dbReference type="SUPFAM" id="SSF101447">
    <property type="entry name" value="Formin homology 2 domain (FH2 domain)"/>
    <property type="match status" value="1"/>
</dbReference>
<feature type="domain" description="Zn(2)-C6 fungal-type" evidence="8">
    <location>
        <begin position="125"/>
        <end position="154"/>
    </location>
</feature>
<dbReference type="PANTHER" id="PTHR31944">
    <property type="entry name" value="HEME-RESPONSIVE ZINC FINGER TRANSCRIPTION FACTOR HAP1"/>
    <property type="match status" value="1"/>
</dbReference>
<evidence type="ECO:0000256" key="1">
    <source>
        <dbReference type="ARBA" id="ARBA00022723"/>
    </source>
</evidence>
<keyword evidence="4" id="KW-0238">DNA-binding</keyword>
<dbReference type="InterPro" id="IPR007219">
    <property type="entry name" value="XnlR_reg_dom"/>
</dbReference>
<proteinExistence type="predicted"/>
<keyword evidence="1" id="KW-0479">Metal-binding</keyword>
<accession>U4KTU9</accession>
<dbReference type="SUPFAM" id="SSF57701">
    <property type="entry name" value="Zn2/Cys6 DNA-binding domain"/>
    <property type="match status" value="1"/>
</dbReference>
<dbReference type="CDD" id="cd12148">
    <property type="entry name" value="fungal_TF_MHR"/>
    <property type="match status" value="1"/>
</dbReference>
<reference evidence="9 10" key="1">
    <citation type="journal article" date="2013" name="PLoS Genet.">
        <title>The genome and development-dependent transcriptomes of Pyronema confluens: a window into fungal evolution.</title>
        <authorList>
            <person name="Traeger S."/>
            <person name="Altegoer F."/>
            <person name="Freitag M."/>
            <person name="Gabaldon T."/>
            <person name="Kempken F."/>
            <person name="Kumar A."/>
            <person name="Marcet-Houben M."/>
            <person name="Poggeler S."/>
            <person name="Stajich J.E."/>
            <person name="Nowrousian M."/>
        </authorList>
    </citation>
    <scope>NUCLEOTIDE SEQUENCE [LARGE SCALE GENOMIC DNA]</scope>
    <source>
        <strain evidence="10">CBS 100304</strain>
        <tissue evidence="9">Vegetative mycelium</tissue>
    </source>
</reference>
<evidence type="ECO:0000256" key="5">
    <source>
        <dbReference type="ARBA" id="ARBA00023163"/>
    </source>
</evidence>
<dbReference type="GO" id="GO:0005634">
    <property type="term" value="C:nucleus"/>
    <property type="evidence" value="ECO:0007669"/>
    <property type="project" value="TreeGrafter"/>
</dbReference>
<feature type="region of interest" description="Disordered" evidence="7">
    <location>
        <begin position="32"/>
        <end position="121"/>
    </location>
</feature>
<dbReference type="SMART" id="SM00906">
    <property type="entry name" value="Fungal_trans"/>
    <property type="match status" value="1"/>
</dbReference>
<dbReference type="eggNOG" id="ENOG502SH73">
    <property type="taxonomic scope" value="Eukaryota"/>
</dbReference>
<dbReference type="SMART" id="SM00066">
    <property type="entry name" value="GAL4"/>
    <property type="match status" value="1"/>
</dbReference>
<evidence type="ECO:0000256" key="2">
    <source>
        <dbReference type="ARBA" id="ARBA00022833"/>
    </source>
</evidence>
<dbReference type="PANTHER" id="PTHR31944:SF131">
    <property type="entry name" value="HEME-RESPONSIVE ZINC FINGER TRANSCRIPTION FACTOR HAP1"/>
    <property type="match status" value="1"/>
</dbReference>
<evidence type="ECO:0000256" key="3">
    <source>
        <dbReference type="ARBA" id="ARBA00023015"/>
    </source>
</evidence>
<organism evidence="9 10">
    <name type="scientific">Pyronema omphalodes (strain CBS 100304)</name>
    <name type="common">Pyronema confluens</name>
    <dbReference type="NCBI Taxonomy" id="1076935"/>
    <lineage>
        <taxon>Eukaryota</taxon>
        <taxon>Fungi</taxon>
        <taxon>Dikarya</taxon>
        <taxon>Ascomycota</taxon>
        <taxon>Pezizomycotina</taxon>
        <taxon>Pezizomycetes</taxon>
        <taxon>Pezizales</taxon>
        <taxon>Pyronemataceae</taxon>
        <taxon>Pyronema</taxon>
    </lineage>
</organism>
<dbReference type="InterPro" id="IPR001138">
    <property type="entry name" value="Zn2Cys6_DnaBD"/>
</dbReference>
<dbReference type="Pfam" id="PF00172">
    <property type="entry name" value="Zn_clus"/>
    <property type="match status" value="1"/>
</dbReference>
<dbReference type="Pfam" id="PF04082">
    <property type="entry name" value="Fungal_trans"/>
    <property type="match status" value="1"/>
</dbReference>
<dbReference type="GO" id="GO:0006351">
    <property type="term" value="P:DNA-templated transcription"/>
    <property type="evidence" value="ECO:0007669"/>
    <property type="project" value="InterPro"/>
</dbReference>
<evidence type="ECO:0000256" key="4">
    <source>
        <dbReference type="ARBA" id="ARBA00023125"/>
    </source>
</evidence>
<evidence type="ECO:0000259" key="8">
    <source>
        <dbReference type="PROSITE" id="PS50048"/>
    </source>
</evidence>
<keyword evidence="2" id="KW-0862">Zinc</keyword>
<feature type="compositionally biased region" description="Polar residues" evidence="7">
    <location>
        <begin position="107"/>
        <end position="116"/>
    </location>
</feature>